<evidence type="ECO:0000313" key="1">
    <source>
        <dbReference type="EMBL" id="RLV58553.1"/>
    </source>
</evidence>
<name>A0A3L8PVE6_9GAMM</name>
<dbReference type="Proteomes" id="UP000281474">
    <property type="component" value="Unassembled WGS sequence"/>
</dbReference>
<dbReference type="OrthoDB" id="3268032at2"/>
<accession>A0A3L8PVE6</accession>
<sequence length="172" mass="19996">MPKTEAVLSNNEKHNWQEFCQSHSMSEAEMLRMMIHKVAPEAANACQTKQCRTNKITIRLSTENVQKLDALVQAEGYLSQTSWVTSAVMANLIREPVLTKDEMSELRDSNRQLAAIGRNLNQIARVLNIEFRYSDKITREMIEMLETRINKHTDKVYQLLCQNQRRWGINNE</sequence>
<evidence type="ECO:0000313" key="2">
    <source>
        <dbReference type="Proteomes" id="UP000281474"/>
    </source>
</evidence>
<dbReference type="RefSeq" id="WP_121840149.1">
    <property type="nucleotide sequence ID" value="NZ_ML014815.1"/>
</dbReference>
<dbReference type="Pfam" id="PF19514">
    <property type="entry name" value="MobC_2"/>
    <property type="match status" value="1"/>
</dbReference>
<dbReference type="InterPro" id="IPR045788">
    <property type="entry name" value="MobC_2"/>
</dbReference>
<protein>
    <submittedName>
        <fullName evidence="1">Plasmid mobilization relaxosome protein MobC</fullName>
    </submittedName>
</protein>
<reference evidence="1 2" key="1">
    <citation type="submission" date="2018-09" db="EMBL/GenBank/DDBJ databases">
        <title>Phylogeny of the Shewanellaceae, and recommendation for two new genera, Pseudoshewanella and Parashewanella.</title>
        <authorList>
            <person name="Wang G."/>
        </authorList>
    </citation>
    <scope>NUCLEOTIDE SEQUENCE [LARGE SCALE GENOMIC DNA]</scope>
    <source>
        <strain evidence="1 2">C51</strain>
    </source>
</reference>
<dbReference type="EMBL" id="QZEI01000066">
    <property type="protein sequence ID" value="RLV58553.1"/>
    <property type="molecule type" value="Genomic_DNA"/>
</dbReference>
<gene>
    <name evidence="1" type="primary">mobC</name>
    <name evidence="1" type="ORF">D5018_16805</name>
</gene>
<organism evidence="1 2">
    <name type="scientific">Parashewanella curva</name>
    <dbReference type="NCBI Taxonomy" id="2338552"/>
    <lineage>
        <taxon>Bacteria</taxon>
        <taxon>Pseudomonadati</taxon>
        <taxon>Pseudomonadota</taxon>
        <taxon>Gammaproteobacteria</taxon>
        <taxon>Alteromonadales</taxon>
        <taxon>Shewanellaceae</taxon>
        <taxon>Parashewanella</taxon>
    </lineage>
</organism>
<keyword evidence="2" id="KW-1185">Reference proteome</keyword>
<dbReference type="AlphaFoldDB" id="A0A3L8PVE6"/>
<comment type="caution">
    <text evidence="1">The sequence shown here is derived from an EMBL/GenBank/DDBJ whole genome shotgun (WGS) entry which is preliminary data.</text>
</comment>
<proteinExistence type="predicted"/>